<feature type="domain" description="Phostensin/Taperin N-terminal" evidence="7">
    <location>
        <begin position="114"/>
        <end position="175"/>
    </location>
</feature>
<feature type="compositionally biased region" description="Low complexity" evidence="5">
    <location>
        <begin position="561"/>
        <end position="574"/>
    </location>
</feature>
<dbReference type="Pfam" id="PF13916">
    <property type="entry name" value="Phostensin_N"/>
    <property type="match status" value="2"/>
</dbReference>
<evidence type="ECO:0000259" key="6">
    <source>
        <dbReference type="Pfam" id="PF13914"/>
    </source>
</evidence>
<dbReference type="Pfam" id="PF13914">
    <property type="entry name" value="Phostensin"/>
    <property type="match status" value="1"/>
</dbReference>
<evidence type="ECO:0000256" key="2">
    <source>
        <dbReference type="ARBA" id="ARBA00022490"/>
    </source>
</evidence>
<feature type="region of interest" description="Disordered" evidence="5">
    <location>
        <begin position="1"/>
        <end position="22"/>
    </location>
</feature>
<sequence length="818" mass="88386">MSAGDIRLLHQEAGKESPRMPAWKREILERRKAKGGGSGAGVDSALTSWVNGEISGSSRSNSKDDITSTVTNKNYTITPASQHFPVKRSDTPISSDLSPVKTKDPCSVSDPSVSSSVEGTERANGAQESMVLRESLGPLQENPFIKLEKQRKKQQDQTNASRPVQHILELYSNVPGIRTIHAENIIIIESDPDYFPEGAGLKHASKLQNGTVSGYSSLNDLLDRRGSPVTEIRAKEVVIYDTALSKSEENLSTLGRPGSDVADLFEGQGRVSRMLQKFDLNYGKFQPKSRSTENLLDLNTSPVRSSSRPKALPDMVPKCATPPFPGSPVRFLPNKVSPVFQTNQSSKTKQPASPTHSGSSTPNCGSPQLMSSFWRRSEASGGRTVTINPREEAERSQSKPVRERDWDSTDGATKAKVPCSPESHRARADSPARSTSPSLPRSFEIRPSPHPDLSLVPANDVQARALANLRLQSRNSFTVIPNCRLTAASSPSKTVPPNPVLSPPSQRQTEIVAPVPAVPIPSTPPSTPPLSKHADTVRVPVPANTKPPQLPTPPGTPTSPTPSLKSSPASLTKPVVPVDEASSDKLPITNIDDVVVEPSTPSQSPVIQKRKGNTFTVVPKRKQEHQPSSLEPNDQATVPSPTAAASKAPYAQLGTLLKKRYPAVEEIEVIGGYLSLGRSCLSKAGSTGKKLKISFNESSLQSTFEYPSESSVWDSGEEEEEEEEKGGEESETISTERFSIPRISYTIGSTNVTNSSDLSTYTPKHSVEFSAWQEHKTDNPDVQGEASSQHSDMSEEVMLTPANSSSLSDFSSEPALYF</sequence>
<feature type="compositionally biased region" description="Basic and acidic residues" evidence="5">
    <location>
        <begin position="7"/>
        <end position="22"/>
    </location>
</feature>
<feature type="compositionally biased region" description="Polar residues" evidence="5">
    <location>
        <begin position="626"/>
        <end position="640"/>
    </location>
</feature>
<keyword evidence="3" id="KW-0597">Phosphoprotein</keyword>
<evidence type="ECO:0000256" key="5">
    <source>
        <dbReference type="SAM" id="MobiDB-lite"/>
    </source>
</evidence>
<accession>A0A6J2V4A7</accession>
<evidence type="ECO:0000256" key="1">
    <source>
        <dbReference type="ARBA" id="ARBA00004496"/>
    </source>
</evidence>
<feature type="region of interest" description="Disordered" evidence="5">
    <location>
        <begin position="706"/>
        <end position="737"/>
    </location>
</feature>
<dbReference type="GO" id="GO:0003779">
    <property type="term" value="F:actin binding"/>
    <property type="evidence" value="ECO:0007669"/>
    <property type="project" value="UniProtKB-KW"/>
</dbReference>
<protein>
    <submittedName>
        <fullName evidence="9">Taperin</fullName>
    </submittedName>
</protein>
<feature type="compositionally biased region" description="Polar residues" evidence="5">
    <location>
        <begin position="340"/>
        <end position="371"/>
    </location>
</feature>
<keyword evidence="8" id="KW-1185">Reference proteome</keyword>
<evidence type="ECO:0000313" key="9">
    <source>
        <dbReference type="RefSeq" id="XP_030626061.1"/>
    </source>
</evidence>
<feature type="region of interest" description="Disordered" evidence="5">
    <location>
        <begin position="769"/>
        <end position="818"/>
    </location>
</feature>
<dbReference type="InParanoid" id="A0A6J2V4A7"/>
<keyword evidence="4" id="KW-0009">Actin-binding</keyword>
<feature type="compositionally biased region" description="Pro residues" evidence="5">
    <location>
        <begin position="516"/>
        <end position="528"/>
    </location>
</feature>
<comment type="subcellular location">
    <subcellularLocation>
        <location evidence="1">Cytoplasm</location>
    </subcellularLocation>
</comment>
<feature type="region of interest" description="Disordered" evidence="5">
    <location>
        <begin position="81"/>
        <end position="128"/>
    </location>
</feature>
<proteinExistence type="predicted"/>
<dbReference type="PANTHER" id="PTHR21685">
    <property type="entry name" value="TON-B BOX DOMAIN"/>
    <property type="match status" value="1"/>
</dbReference>
<organism evidence="8 9">
    <name type="scientific">Chanos chanos</name>
    <name type="common">Milkfish</name>
    <name type="synonym">Mugil chanos</name>
    <dbReference type="NCBI Taxonomy" id="29144"/>
    <lineage>
        <taxon>Eukaryota</taxon>
        <taxon>Metazoa</taxon>
        <taxon>Chordata</taxon>
        <taxon>Craniata</taxon>
        <taxon>Vertebrata</taxon>
        <taxon>Euteleostomi</taxon>
        <taxon>Actinopterygii</taxon>
        <taxon>Neopterygii</taxon>
        <taxon>Teleostei</taxon>
        <taxon>Ostariophysi</taxon>
        <taxon>Gonorynchiformes</taxon>
        <taxon>Chanidae</taxon>
        <taxon>Chanos</taxon>
    </lineage>
</organism>
<feature type="region of interest" description="Disordered" evidence="5">
    <location>
        <begin position="340"/>
        <end position="451"/>
    </location>
</feature>
<feature type="compositionally biased region" description="Acidic residues" evidence="5">
    <location>
        <begin position="715"/>
        <end position="731"/>
    </location>
</feature>
<dbReference type="RefSeq" id="XP_030626061.1">
    <property type="nucleotide sequence ID" value="XM_030770201.1"/>
</dbReference>
<dbReference type="GeneID" id="115808742"/>
<evidence type="ECO:0000259" key="7">
    <source>
        <dbReference type="Pfam" id="PF13916"/>
    </source>
</evidence>
<dbReference type="GO" id="GO:0005737">
    <property type="term" value="C:cytoplasm"/>
    <property type="evidence" value="ECO:0007669"/>
    <property type="project" value="UniProtKB-SubCell"/>
</dbReference>
<name>A0A6J2V4A7_CHACN</name>
<dbReference type="OrthoDB" id="9945184at2759"/>
<evidence type="ECO:0000256" key="4">
    <source>
        <dbReference type="ARBA" id="ARBA00023203"/>
    </source>
</evidence>
<feature type="compositionally biased region" description="Polar residues" evidence="5">
    <location>
        <begin position="293"/>
        <end position="308"/>
    </location>
</feature>
<feature type="compositionally biased region" description="Low complexity" evidence="5">
    <location>
        <begin position="107"/>
        <end position="117"/>
    </location>
</feature>
<evidence type="ECO:0000256" key="3">
    <source>
        <dbReference type="ARBA" id="ARBA00022553"/>
    </source>
</evidence>
<dbReference type="GO" id="GO:0019902">
    <property type="term" value="F:phosphatase binding"/>
    <property type="evidence" value="ECO:0007669"/>
    <property type="project" value="InterPro"/>
</dbReference>
<feature type="region of interest" description="Disordered" evidence="5">
    <location>
        <begin position="487"/>
        <end position="645"/>
    </location>
</feature>
<feature type="region of interest" description="Disordered" evidence="5">
    <location>
        <begin position="293"/>
        <end position="321"/>
    </location>
</feature>
<feature type="compositionally biased region" description="Pro residues" evidence="5">
    <location>
        <begin position="548"/>
        <end position="560"/>
    </location>
</feature>
<feature type="domain" description="Phostensin/Taperin N-terminal" evidence="7">
    <location>
        <begin position="19"/>
        <end position="44"/>
    </location>
</feature>
<evidence type="ECO:0000313" key="8">
    <source>
        <dbReference type="Proteomes" id="UP000504632"/>
    </source>
</evidence>
<feature type="domain" description="Phostensin/Taperin PP1-binding" evidence="6">
    <location>
        <begin position="583"/>
        <end position="712"/>
    </location>
</feature>
<keyword evidence="2" id="KW-0963">Cytoplasm</keyword>
<dbReference type="AlphaFoldDB" id="A0A6J2V4A7"/>
<dbReference type="InterPro" id="IPR025903">
    <property type="entry name" value="Phostensin/Taperin_N_dom"/>
</dbReference>
<dbReference type="InterPro" id="IPR026671">
    <property type="entry name" value="PPP1R18/Tprn"/>
</dbReference>
<dbReference type="CTD" id="286262"/>
<dbReference type="PANTHER" id="PTHR21685:SF1">
    <property type="entry name" value="TAPERIN"/>
    <property type="match status" value="1"/>
</dbReference>
<reference evidence="9" key="1">
    <citation type="submission" date="2025-08" db="UniProtKB">
        <authorList>
            <consortium name="RefSeq"/>
        </authorList>
    </citation>
    <scope>IDENTIFICATION</scope>
</reference>
<dbReference type="InterPro" id="IPR025907">
    <property type="entry name" value="Phostensin/Taperin_PP1-bd_dom"/>
</dbReference>
<gene>
    <name evidence="9" type="primary">tprn</name>
</gene>
<dbReference type="Proteomes" id="UP000504632">
    <property type="component" value="Chromosome 3"/>
</dbReference>
<feature type="compositionally biased region" description="Polar residues" evidence="5">
    <location>
        <begin position="801"/>
        <end position="811"/>
    </location>
</feature>
<feature type="compositionally biased region" description="Basic and acidic residues" evidence="5">
    <location>
        <begin position="389"/>
        <end position="407"/>
    </location>
</feature>